<dbReference type="KEGG" id="cag:Cagg_2056"/>
<evidence type="ECO:0000313" key="1">
    <source>
        <dbReference type="EMBL" id="ACL24944.1"/>
    </source>
</evidence>
<dbReference type="AlphaFoldDB" id="B8GBX7"/>
<reference evidence="1" key="1">
    <citation type="submission" date="2008-12" db="EMBL/GenBank/DDBJ databases">
        <title>Complete sequence of Chloroflexus aggregans DSM 9485.</title>
        <authorList>
            <consortium name="US DOE Joint Genome Institute"/>
            <person name="Lucas S."/>
            <person name="Copeland A."/>
            <person name="Lapidus A."/>
            <person name="Glavina del Rio T."/>
            <person name="Dalin E."/>
            <person name="Tice H."/>
            <person name="Pitluck S."/>
            <person name="Foster B."/>
            <person name="Larimer F."/>
            <person name="Land M."/>
            <person name="Hauser L."/>
            <person name="Kyrpides N."/>
            <person name="Mikhailova N."/>
            <person name="Bryant D."/>
            <person name="Richardson P."/>
        </authorList>
    </citation>
    <scope>NUCLEOTIDE SEQUENCE</scope>
    <source>
        <strain evidence="1">DSM 9485</strain>
    </source>
</reference>
<sequence>MRLETVGVLVALCTVLLSWARRLIVVLTKATTRIARHSDKQFLLTLR</sequence>
<protein>
    <submittedName>
        <fullName evidence="1">Uncharacterized protein</fullName>
    </submittedName>
</protein>
<keyword evidence="2" id="KW-1185">Reference proteome</keyword>
<name>B8GBX7_CHLAD</name>
<evidence type="ECO:0000313" key="2">
    <source>
        <dbReference type="Proteomes" id="UP000002508"/>
    </source>
</evidence>
<dbReference type="HOGENOM" id="CLU_3166122_0_0_0"/>
<dbReference type="Proteomes" id="UP000002508">
    <property type="component" value="Chromosome"/>
</dbReference>
<accession>B8GBX7</accession>
<gene>
    <name evidence="1" type="ordered locus">Cagg_2056</name>
</gene>
<proteinExistence type="predicted"/>
<organism evidence="1 2">
    <name type="scientific">Chloroflexus aggregans (strain MD-66 / DSM 9485)</name>
    <dbReference type="NCBI Taxonomy" id="326427"/>
    <lineage>
        <taxon>Bacteria</taxon>
        <taxon>Bacillati</taxon>
        <taxon>Chloroflexota</taxon>
        <taxon>Chloroflexia</taxon>
        <taxon>Chloroflexales</taxon>
        <taxon>Chloroflexineae</taxon>
        <taxon>Chloroflexaceae</taxon>
        <taxon>Chloroflexus</taxon>
    </lineage>
</organism>
<dbReference type="STRING" id="326427.Cagg_2056"/>
<dbReference type="EMBL" id="CP001337">
    <property type="protein sequence ID" value="ACL24944.1"/>
    <property type="molecule type" value="Genomic_DNA"/>
</dbReference>